<evidence type="ECO:0000256" key="5">
    <source>
        <dbReference type="ARBA" id="ARBA00022989"/>
    </source>
</evidence>
<feature type="transmembrane region" description="Helical" evidence="7">
    <location>
        <begin position="265"/>
        <end position="285"/>
    </location>
</feature>
<dbReference type="EMBL" id="BDQX01000019">
    <property type="protein sequence ID" value="GBG05727.1"/>
    <property type="molecule type" value="Genomic_DNA"/>
</dbReference>
<accession>A0A2R5EGT3</accession>
<feature type="domain" description="ABC transmembrane type-1" evidence="8">
    <location>
        <begin position="65"/>
        <end position="286"/>
    </location>
</feature>
<comment type="similarity">
    <text evidence="7">Belongs to the binding-protein-dependent transport system permease family.</text>
</comment>
<dbReference type="InterPro" id="IPR050809">
    <property type="entry name" value="UgpAE/MalFG_permease"/>
</dbReference>
<reference evidence="9 10" key="1">
    <citation type="submission" date="2017-08" db="EMBL/GenBank/DDBJ databases">
        <title>Substantial Increase in Enzyme Production by Combined Drug-Resistance Mutations in Paenibacillus agaridevorans.</title>
        <authorList>
            <person name="Tanaka Y."/>
            <person name="Funane K."/>
            <person name="Hosaka T."/>
            <person name="Shiwa Y."/>
            <person name="Fujita N."/>
            <person name="Miyazaki T."/>
            <person name="Yoshikawa H."/>
            <person name="Murakami K."/>
            <person name="Kasahara K."/>
            <person name="Inaoka T."/>
            <person name="Hiraga Y."/>
            <person name="Ochi K."/>
        </authorList>
    </citation>
    <scope>NUCLEOTIDE SEQUENCE [LARGE SCALE GENOMIC DNA]</scope>
    <source>
        <strain evidence="9 10">T-3040</strain>
    </source>
</reference>
<evidence type="ECO:0000256" key="7">
    <source>
        <dbReference type="RuleBase" id="RU363032"/>
    </source>
</evidence>
<dbReference type="GO" id="GO:0005886">
    <property type="term" value="C:plasma membrane"/>
    <property type="evidence" value="ECO:0007669"/>
    <property type="project" value="UniProtKB-SubCell"/>
</dbReference>
<feature type="transmembrane region" description="Helical" evidence="7">
    <location>
        <begin position="168"/>
        <end position="184"/>
    </location>
</feature>
<comment type="subcellular location">
    <subcellularLocation>
        <location evidence="1 7">Cell membrane</location>
        <topology evidence="1 7">Multi-pass membrane protein</topology>
    </subcellularLocation>
</comment>
<dbReference type="Proteomes" id="UP000245202">
    <property type="component" value="Unassembled WGS sequence"/>
</dbReference>
<keyword evidence="5 7" id="KW-1133">Transmembrane helix</keyword>
<dbReference type="PROSITE" id="PS50928">
    <property type="entry name" value="ABC_TM1"/>
    <property type="match status" value="1"/>
</dbReference>
<dbReference type="GO" id="GO:0055085">
    <property type="term" value="P:transmembrane transport"/>
    <property type="evidence" value="ECO:0007669"/>
    <property type="project" value="InterPro"/>
</dbReference>
<evidence type="ECO:0000313" key="10">
    <source>
        <dbReference type="Proteomes" id="UP000245202"/>
    </source>
</evidence>
<dbReference type="InterPro" id="IPR035906">
    <property type="entry name" value="MetI-like_sf"/>
</dbReference>
<dbReference type="Pfam" id="PF00528">
    <property type="entry name" value="BPD_transp_1"/>
    <property type="match status" value="1"/>
</dbReference>
<evidence type="ECO:0000256" key="4">
    <source>
        <dbReference type="ARBA" id="ARBA00022692"/>
    </source>
</evidence>
<evidence type="ECO:0000259" key="8">
    <source>
        <dbReference type="PROSITE" id="PS50928"/>
    </source>
</evidence>
<evidence type="ECO:0000256" key="6">
    <source>
        <dbReference type="ARBA" id="ARBA00023136"/>
    </source>
</evidence>
<protein>
    <recommendedName>
        <fullName evidence="8">ABC transmembrane type-1 domain-containing protein</fullName>
    </recommendedName>
</protein>
<dbReference type="PANTHER" id="PTHR43227">
    <property type="entry name" value="BLL4140 PROTEIN"/>
    <property type="match status" value="1"/>
</dbReference>
<feature type="transmembrane region" description="Helical" evidence="7">
    <location>
        <begin position="69"/>
        <end position="93"/>
    </location>
</feature>
<dbReference type="CDD" id="cd06261">
    <property type="entry name" value="TM_PBP2"/>
    <property type="match status" value="1"/>
</dbReference>
<feature type="transmembrane region" description="Helical" evidence="7">
    <location>
        <begin position="205"/>
        <end position="227"/>
    </location>
</feature>
<dbReference type="RefSeq" id="WP_108991184.1">
    <property type="nucleotide sequence ID" value="NZ_BDQX01000019.1"/>
</dbReference>
<keyword evidence="4 7" id="KW-0812">Transmembrane</keyword>
<feature type="transmembrane region" description="Helical" evidence="7">
    <location>
        <begin position="105"/>
        <end position="128"/>
    </location>
</feature>
<name>A0A2R5EGT3_9BACL</name>
<evidence type="ECO:0000256" key="2">
    <source>
        <dbReference type="ARBA" id="ARBA00022448"/>
    </source>
</evidence>
<gene>
    <name evidence="9" type="ORF">PAT3040_00211</name>
</gene>
<dbReference type="SUPFAM" id="SSF161098">
    <property type="entry name" value="MetI-like"/>
    <property type="match status" value="1"/>
</dbReference>
<keyword evidence="2 7" id="KW-0813">Transport</keyword>
<keyword evidence="10" id="KW-1185">Reference proteome</keyword>
<dbReference type="Gene3D" id="1.10.3720.10">
    <property type="entry name" value="MetI-like"/>
    <property type="match status" value="1"/>
</dbReference>
<keyword evidence="6 7" id="KW-0472">Membrane</keyword>
<dbReference type="PANTHER" id="PTHR43227:SF11">
    <property type="entry name" value="BLL4140 PROTEIN"/>
    <property type="match status" value="1"/>
</dbReference>
<evidence type="ECO:0000256" key="3">
    <source>
        <dbReference type="ARBA" id="ARBA00022475"/>
    </source>
</evidence>
<sequence length="294" mass="33360">MSKTMRYMWLYACLFPTFFFVGLFLLYPTVEAFRMSFLDWNMTNYLNPTFAGMDNYVELLQDPIFRSSFIILLAFLLWNIIILQGASILGAYLINYLGNTGLAGFFKVSFTIPMVLPGMVTTMFWLFFYEPGNGMLNHMLGLLGLENWQKIWLGDSQLTAMLSIMMKGFPWVSGLGFLIYLAGFQNIDESLREAARIDGASAWKIFWTVDLQLILPQIRLTTVLVLIGGTQQFSDQLIMTKGGPGYDTMVPGLYMFNNAFTYGKLGTGSAIGVILFVITLGLTLLNMKFMREKR</sequence>
<comment type="caution">
    <text evidence="9">The sequence shown here is derived from an EMBL/GenBank/DDBJ whole genome shotgun (WGS) entry which is preliminary data.</text>
</comment>
<dbReference type="InterPro" id="IPR000515">
    <property type="entry name" value="MetI-like"/>
</dbReference>
<keyword evidence="3" id="KW-1003">Cell membrane</keyword>
<evidence type="ECO:0000313" key="9">
    <source>
        <dbReference type="EMBL" id="GBG05727.1"/>
    </source>
</evidence>
<dbReference type="AlphaFoldDB" id="A0A2R5EGT3"/>
<organism evidence="9 10">
    <name type="scientific">Paenibacillus agaridevorans</name>
    <dbReference type="NCBI Taxonomy" id="171404"/>
    <lineage>
        <taxon>Bacteria</taxon>
        <taxon>Bacillati</taxon>
        <taxon>Bacillota</taxon>
        <taxon>Bacilli</taxon>
        <taxon>Bacillales</taxon>
        <taxon>Paenibacillaceae</taxon>
        <taxon>Paenibacillus</taxon>
    </lineage>
</organism>
<proteinExistence type="inferred from homology"/>
<evidence type="ECO:0000256" key="1">
    <source>
        <dbReference type="ARBA" id="ARBA00004651"/>
    </source>
</evidence>